<evidence type="ECO:0000313" key="6">
    <source>
        <dbReference type="Proteomes" id="UP000282195"/>
    </source>
</evidence>
<feature type="signal peptide" evidence="3">
    <location>
        <begin position="1"/>
        <end position="27"/>
    </location>
</feature>
<dbReference type="AlphaFoldDB" id="A0A387G9D5"/>
<gene>
    <name evidence="5" type="ORF">CCGE525_37480</name>
</gene>
<dbReference type="EMBL" id="CP032697">
    <property type="protein sequence ID" value="AYG64432.1"/>
    <property type="molecule type" value="Genomic_DNA"/>
</dbReference>
<dbReference type="PANTHER" id="PTHR47235">
    <property type="entry name" value="BLR6548 PROTEIN"/>
    <property type="match status" value="1"/>
</dbReference>
<dbReference type="CDD" id="cd06334">
    <property type="entry name" value="PBP1_ABC_ligand_binding-like"/>
    <property type="match status" value="1"/>
</dbReference>
<keyword evidence="2 3" id="KW-0732">Signal</keyword>
<geneLocation type="plasmid" evidence="6">
    <name>prccge525a</name>
</geneLocation>
<dbReference type="InterPro" id="IPR028082">
    <property type="entry name" value="Peripla_BP_I"/>
</dbReference>
<dbReference type="SUPFAM" id="SSF53822">
    <property type="entry name" value="Periplasmic binding protein-like I"/>
    <property type="match status" value="1"/>
</dbReference>
<organism evidence="5 6">
    <name type="scientific">Rhizobium jaguaris</name>
    <dbReference type="NCBI Taxonomy" id="1312183"/>
    <lineage>
        <taxon>Bacteria</taxon>
        <taxon>Pseudomonadati</taxon>
        <taxon>Pseudomonadota</taxon>
        <taxon>Alphaproteobacteria</taxon>
        <taxon>Hyphomicrobiales</taxon>
        <taxon>Rhizobiaceae</taxon>
        <taxon>Rhizobium/Agrobacterium group</taxon>
        <taxon>Rhizobium</taxon>
    </lineage>
</organism>
<dbReference type="Pfam" id="PF13458">
    <property type="entry name" value="Peripla_BP_6"/>
    <property type="match status" value="1"/>
</dbReference>
<dbReference type="KEGG" id="rjg:CCGE525_37480"/>
<dbReference type="RefSeq" id="WP_120709323.1">
    <property type="nucleotide sequence ID" value="NZ_CP032697.1"/>
</dbReference>
<accession>A0A387G9D5</accession>
<evidence type="ECO:0000256" key="1">
    <source>
        <dbReference type="ARBA" id="ARBA00010062"/>
    </source>
</evidence>
<sequence length="445" mass="48561">MSFLKKTLALAGALAIAASAAATPSFAEEGTGQQLFPLFSYRTGPYAPSGIPQWAGYRDYFNYINEKGGVNGVKIFVQECETAYTLERAFECYERYKNGYAGAPVAALFTTSSGFDAAISDKARIDQLPIVSVAGGRGDAVDGSVFPYQFPLLFDYWTEASIVVEHIANQVGGYDKLKGLKIATLYHDSGYGRETIQPMGILAKKYGFEDIQIPVPHPGEQQQAQWQQIKRAGVDWVFFRAWGVMSPVGLKTAARVGFPADRIIGDIWTGSEEDARPAGAAAKNYLAVSVYPSGTDFKISQELKKNIIDAGKGDLKDPTKFGSVYYNAGLVQAIIFTEVLRTGQAKFGNRPLTKEEGHWAVEHLDITAQRIEELGATGLLSPLKVTPQDHEGQPAAKIVQWEGTKWNAVTGWLKGDRPLFKDAIFAKAAAYAKEKNLPPREPVAN</sequence>
<keyword evidence="6" id="KW-1185">Reference proteome</keyword>
<evidence type="ECO:0000313" key="5">
    <source>
        <dbReference type="EMBL" id="AYG64432.1"/>
    </source>
</evidence>
<comment type="similarity">
    <text evidence="1">Belongs to the leucine-binding protein family.</text>
</comment>
<feature type="domain" description="Leucine-binding protein" evidence="4">
    <location>
        <begin position="39"/>
        <end position="402"/>
    </location>
</feature>
<feature type="chain" id="PRO_5017247891" evidence="3">
    <location>
        <begin position="28"/>
        <end position="445"/>
    </location>
</feature>
<name>A0A387G9D5_9HYPH</name>
<dbReference type="Proteomes" id="UP000282195">
    <property type="component" value="Plasmid pRCCGE525a"/>
</dbReference>
<proteinExistence type="inferred from homology"/>
<evidence type="ECO:0000259" key="4">
    <source>
        <dbReference type="Pfam" id="PF13458"/>
    </source>
</evidence>
<protein>
    <submittedName>
        <fullName evidence="5">ABC transporter permease</fullName>
    </submittedName>
</protein>
<evidence type="ECO:0000256" key="3">
    <source>
        <dbReference type="SAM" id="SignalP"/>
    </source>
</evidence>
<evidence type="ECO:0000256" key="2">
    <source>
        <dbReference type="ARBA" id="ARBA00022729"/>
    </source>
</evidence>
<dbReference type="InterPro" id="IPR028081">
    <property type="entry name" value="Leu-bd"/>
</dbReference>
<reference evidence="5 6" key="1">
    <citation type="submission" date="2018-10" db="EMBL/GenBank/DDBJ databases">
        <title>Rhizobium etli, R. leguminosarum and a new Rhizobium genospecies from Phaseolus dumosus.</title>
        <authorList>
            <person name="Ramirez-Puebla S.T."/>
            <person name="Rogel-Hernandez M.A."/>
            <person name="Guerrero G."/>
            <person name="Ormeno-Orrillo E."/>
            <person name="Martinez-Romero J.C."/>
            <person name="Negrete-Yankelevich S."/>
            <person name="Martinez-Romero E."/>
        </authorList>
    </citation>
    <scope>NUCLEOTIDE SEQUENCE [LARGE SCALE GENOMIC DNA]</scope>
    <source>
        <strain evidence="5 6">CCGE525</strain>
        <plasmid evidence="6">prccge525a</plasmid>
    </source>
</reference>
<dbReference type="Gene3D" id="3.40.50.2300">
    <property type="match status" value="2"/>
</dbReference>
<dbReference type="PANTHER" id="PTHR47235:SF1">
    <property type="entry name" value="BLR6548 PROTEIN"/>
    <property type="match status" value="1"/>
</dbReference>
<dbReference type="OrthoDB" id="8184122at2"/>
<keyword evidence="5" id="KW-0614">Plasmid</keyword>